<name>A0A8E6B832_9BACT</name>
<keyword evidence="2" id="KW-1185">Reference proteome</keyword>
<dbReference type="RefSeq" id="WP_213498836.1">
    <property type="nucleotide sequence ID" value="NZ_CP074694.1"/>
</dbReference>
<gene>
    <name evidence="1" type="primary">tnpB</name>
    <name evidence="1" type="ORF">KIH39_08105</name>
</gene>
<proteinExistence type="predicted"/>
<dbReference type="NCBIfam" id="NF033819">
    <property type="entry name" value="IS66_TnpB"/>
    <property type="match status" value="1"/>
</dbReference>
<dbReference type="PANTHER" id="PTHR36455">
    <property type="match status" value="1"/>
</dbReference>
<dbReference type="InterPro" id="IPR008878">
    <property type="entry name" value="Transposase_IS66_Orf2"/>
</dbReference>
<evidence type="ECO:0000313" key="1">
    <source>
        <dbReference type="EMBL" id="QVL33855.1"/>
    </source>
</evidence>
<accession>A0A8E6B832</accession>
<protein>
    <submittedName>
        <fullName evidence="1">IS66 family insertion sequence element accessory protein TnpB</fullName>
    </submittedName>
</protein>
<organism evidence="1 2">
    <name type="scientific">Telmatocola sphagniphila</name>
    <dbReference type="NCBI Taxonomy" id="1123043"/>
    <lineage>
        <taxon>Bacteria</taxon>
        <taxon>Pseudomonadati</taxon>
        <taxon>Planctomycetota</taxon>
        <taxon>Planctomycetia</taxon>
        <taxon>Gemmatales</taxon>
        <taxon>Gemmataceae</taxon>
    </lineage>
</organism>
<dbReference type="PANTHER" id="PTHR36455:SF1">
    <property type="entry name" value="BLR8292 PROTEIN"/>
    <property type="match status" value="1"/>
</dbReference>
<sequence>MLNYTSAKILLCVAPTDMRKSFDGLAALAREHLKSDPLSGTWFVFRNRRGDKLKLLCRTEMATRFGKTRLGESTLSKNDLRSDPN</sequence>
<dbReference type="KEGG" id="tsph:KIH39_08105"/>
<dbReference type="AlphaFoldDB" id="A0A8E6B832"/>
<evidence type="ECO:0000313" key="2">
    <source>
        <dbReference type="Proteomes" id="UP000676194"/>
    </source>
</evidence>
<reference evidence="1" key="1">
    <citation type="submission" date="2021-05" db="EMBL/GenBank/DDBJ databases">
        <title>Complete genome sequence of the cellulolytic planctomycete Telmatocola sphagniphila SP2T and characterization of the first cellulase from planctomycetes.</title>
        <authorList>
            <person name="Rakitin A.L."/>
            <person name="Beletsky A.V."/>
            <person name="Naumoff D.G."/>
            <person name="Kulichevskaya I.S."/>
            <person name="Mardanov A.V."/>
            <person name="Ravin N.V."/>
            <person name="Dedysh S.N."/>
        </authorList>
    </citation>
    <scope>NUCLEOTIDE SEQUENCE</scope>
    <source>
        <strain evidence="1">SP2T</strain>
    </source>
</reference>
<dbReference type="EMBL" id="CP074694">
    <property type="protein sequence ID" value="QVL33855.1"/>
    <property type="molecule type" value="Genomic_DNA"/>
</dbReference>
<dbReference type="Proteomes" id="UP000676194">
    <property type="component" value="Chromosome"/>
</dbReference>
<dbReference type="Pfam" id="PF05717">
    <property type="entry name" value="TnpB_IS66"/>
    <property type="match status" value="1"/>
</dbReference>